<sequence>MNAVRYWAVSAAYGAYRIATTSASASRSVAMPTSRDIAAWYSHVGSPKCDIQ</sequence>
<dbReference type="Proteomes" id="UP000462055">
    <property type="component" value="Unassembled WGS sequence"/>
</dbReference>
<name>A0A6I4M4L6_9ACTN</name>
<evidence type="ECO:0000313" key="2">
    <source>
        <dbReference type="Proteomes" id="UP000462055"/>
    </source>
</evidence>
<protein>
    <submittedName>
        <fullName evidence="1">Uncharacterized protein</fullName>
    </submittedName>
</protein>
<reference evidence="1" key="1">
    <citation type="submission" date="2019-12" db="EMBL/GenBank/DDBJ databases">
        <title>Actinomadura physcomitrii sp. nov., a novel actinomycete isolated from moss [Physcomitrium sphaericum (Ludw) Fuernr].</title>
        <authorList>
            <person name="Zhuang X."/>
        </authorList>
    </citation>
    <scope>NUCLEOTIDE SEQUENCE [LARGE SCALE GENOMIC DNA]</scope>
    <source>
        <strain evidence="1">LD22</strain>
    </source>
</reference>
<dbReference type="AlphaFoldDB" id="A0A6I4M4L6"/>
<gene>
    <name evidence="1" type="ORF">F8568_011615</name>
</gene>
<keyword evidence="2" id="KW-1185">Reference proteome</keyword>
<evidence type="ECO:0000313" key="1">
    <source>
        <dbReference type="EMBL" id="MWA01018.1"/>
    </source>
</evidence>
<comment type="caution">
    <text evidence="1">The sequence shown here is derived from an EMBL/GenBank/DDBJ whole genome shotgun (WGS) entry which is preliminary data.</text>
</comment>
<dbReference type="EMBL" id="WBMS02000007">
    <property type="protein sequence ID" value="MWA01018.1"/>
    <property type="molecule type" value="Genomic_DNA"/>
</dbReference>
<proteinExistence type="predicted"/>
<organism evidence="1 2">
    <name type="scientific">Actinomadura physcomitrii</name>
    <dbReference type="NCBI Taxonomy" id="2650748"/>
    <lineage>
        <taxon>Bacteria</taxon>
        <taxon>Bacillati</taxon>
        <taxon>Actinomycetota</taxon>
        <taxon>Actinomycetes</taxon>
        <taxon>Streptosporangiales</taxon>
        <taxon>Thermomonosporaceae</taxon>
        <taxon>Actinomadura</taxon>
    </lineage>
</organism>
<accession>A0A6I4M4L6</accession>
<dbReference type="RefSeq" id="WP_160573588.1">
    <property type="nucleotide sequence ID" value="NZ_WBMS02000007.1"/>
</dbReference>